<dbReference type="Gene3D" id="3.40.630.30">
    <property type="match status" value="1"/>
</dbReference>
<dbReference type="RefSeq" id="WP_036675574.1">
    <property type="nucleotide sequence ID" value="NZ_CP009428.1"/>
</dbReference>
<gene>
    <name evidence="2" type="ORF">BJP51_22705</name>
</gene>
<dbReference type="Pfam" id="PF13302">
    <property type="entry name" value="Acetyltransf_3"/>
    <property type="match status" value="1"/>
</dbReference>
<dbReference type="InterPro" id="IPR000182">
    <property type="entry name" value="GNAT_dom"/>
</dbReference>
<dbReference type="PANTHER" id="PTHR43415">
    <property type="entry name" value="SPERMIDINE N(1)-ACETYLTRANSFERASE"/>
    <property type="match status" value="1"/>
</dbReference>
<dbReference type="SUPFAM" id="SSF55729">
    <property type="entry name" value="Acyl-CoA N-acyltransferases (Nat)"/>
    <property type="match status" value="1"/>
</dbReference>
<sequence length="186" mass="21341">MTEPVVMPRIEGEQIQLRGVQVSDLEAYYNFLLDVEMGQLTGSQGDFSREQTAAWIRKISVPAEDRVDLMIIVKDTGELIGEVVLNEIDPDNRSANIRIGICGHEHRGKGYGTEAMTQMLRYGFETLKLHRIHLGVYTFNPRAVHVYEKLGFQRDGVERDALYVDGEFHNMILMSMLEEEFRSLYN</sequence>
<evidence type="ECO:0000313" key="2">
    <source>
        <dbReference type="EMBL" id="OMD29435.1"/>
    </source>
</evidence>
<evidence type="ECO:0000259" key="1">
    <source>
        <dbReference type="PROSITE" id="PS51186"/>
    </source>
</evidence>
<evidence type="ECO:0000313" key="3">
    <source>
        <dbReference type="Proteomes" id="UP000187465"/>
    </source>
</evidence>
<dbReference type="InterPro" id="IPR016181">
    <property type="entry name" value="Acyl_CoA_acyltransferase"/>
</dbReference>
<organism evidence="2 3">
    <name type="scientific">Paenibacillus odorifer</name>
    <dbReference type="NCBI Taxonomy" id="189426"/>
    <lineage>
        <taxon>Bacteria</taxon>
        <taxon>Bacillati</taxon>
        <taxon>Bacillota</taxon>
        <taxon>Bacilli</taxon>
        <taxon>Bacillales</taxon>
        <taxon>Paenibacillaceae</taxon>
        <taxon>Paenibacillus</taxon>
    </lineage>
</organism>
<feature type="domain" description="N-acetyltransferase" evidence="1">
    <location>
        <begin position="15"/>
        <end position="179"/>
    </location>
</feature>
<dbReference type="GeneID" id="31570176"/>
<protein>
    <submittedName>
        <fullName evidence="2">GNAT family N-acetyltransferase</fullName>
    </submittedName>
</protein>
<dbReference type="AlphaFoldDB" id="A0A1R0X5D1"/>
<keyword evidence="2" id="KW-0808">Transferase</keyword>
<dbReference type="KEGG" id="pod:PODO_08020"/>
<dbReference type="EMBL" id="MKQP01000030">
    <property type="protein sequence ID" value="OMD29435.1"/>
    <property type="molecule type" value="Genomic_DNA"/>
</dbReference>
<reference evidence="2 3" key="1">
    <citation type="submission" date="2016-10" db="EMBL/GenBank/DDBJ databases">
        <title>Paenibacillus species isolates.</title>
        <authorList>
            <person name="Beno S.M."/>
        </authorList>
    </citation>
    <scope>NUCLEOTIDE SEQUENCE [LARGE SCALE GENOMIC DNA]</scope>
    <source>
        <strain evidence="2 3">FSL H7-0604</strain>
    </source>
</reference>
<accession>A0A1R0X5D1</accession>
<comment type="caution">
    <text evidence="2">The sequence shown here is derived from an EMBL/GenBank/DDBJ whole genome shotgun (WGS) entry which is preliminary data.</text>
</comment>
<name>A0A1R0X5D1_9BACL</name>
<dbReference type="PROSITE" id="PS51186">
    <property type="entry name" value="GNAT"/>
    <property type="match status" value="1"/>
</dbReference>
<dbReference type="PANTHER" id="PTHR43415:SF3">
    <property type="entry name" value="GNAT-FAMILY ACETYLTRANSFERASE"/>
    <property type="match status" value="1"/>
</dbReference>
<dbReference type="Proteomes" id="UP000187465">
    <property type="component" value="Unassembled WGS sequence"/>
</dbReference>
<dbReference type="GO" id="GO:0016747">
    <property type="term" value="F:acyltransferase activity, transferring groups other than amino-acyl groups"/>
    <property type="evidence" value="ECO:0007669"/>
    <property type="project" value="InterPro"/>
</dbReference>
<dbReference type="CDD" id="cd04301">
    <property type="entry name" value="NAT_SF"/>
    <property type="match status" value="1"/>
</dbReference>
<proteinExistence type="predicted"/>